<evidence type="ECO:0000256" key="6">
    <source>
        <dbReference type="ARBA" id="ARBA00022741"/>
    </source>
</evidence>
<evidence type="ECO:0000256" key="5">
    <source>
        <dbReference type="ARBA" id="ARBA00022729"/>
    </source>
</evidence>
<keyword evidence="2" id="KW-0723">Serine/threonine-protein kinase</keyword>
<dbReference type="FunFam" id="1.10.510.10:FF:000590">
    <property type="entry name" value="PR5-like receptor kinase"/>
    <property type="match status" value="1"/>
</dbReference>
<dbReference type="PROSITE" id="PS00107">
    <property type="entry name" value="PROTEIN_KINASE_ATP"/>
    <property type="match status" value="1"/>
</dbReference>
<dbReference type="Gene3D" id="3.30.200.20">
    <property type="entry name" value="Phosphorylase Kinase, domain 1"/>
    <property type="match status" value="1"/>
</dbReference>
<dbReference type="Gene3D" id="1.10.510.10">
    <property type="entry name" value="Transferase(Phosphotransferase) domain 1"/>
    <property type="match status" value="1"/>
</dbReference>
<keyword evidence="7" id="KW-0418">Kinase</keyword>
<reference evidence="15" key="1">
    <citation type="submission" date="2020-05" db="EMBL/GenBank/DDBJ databases">
        <title>WGS assembly of Panicum virgatum.</title>
        <authorList>
            <person name="Lovell J.T."/>
            <person name="Jenkins J."/>
            <person name="Shu S."/>
            <person name="Juenger T.E."/>
            <person name="Schmutz J."/>
        </authorList>
    </citation>
    <scope>NUCLEOTIDE SEQUENCE</scope>
    <source>
        <strain evidence="15">AP13</strain>
    </source>
</reference>
<dbReference type="InterPro" id="IPR045874">
    <property type="entry name" value="LRK10/LRL21-25-like"/>
</dbReference>
<evidence type="ECO:0000256" key="13">
    <source>
        <dbReference type="SAM" id="SignalP"/>
    </source>
</evidence>
<evidence type="ECO:0000259" key="14">
    <source>
        <dbReference type="PROSITE" id="PS50011"/>
    </source>
</evidence>
<feature type="signal peptide" evidence="13">
    <location>
        <begin position="1"/>
        <end position="25"/>
    </location>
</feature>
<evidence type="ECO:0000256" key="2">
    <source>
        <dbReference type="ARBA" id="ARBA00022527"/>
    </source>
</evidence>
<evidence type="ECO:0000313" key="16">
    <source>
        <dbReference type="Proteomes" id="UP000823388"/>
    </source>
</evidence>
<gene>
    <name evidence="15" type="ORF">PVAP13_5KG104300</name>
</gene>
<proteinExistence type="predicted"/>
<sequence>MTTSPVSPLSLAIFLFILLPTFSSSSCPSVLQCNSTEPIEIRPPFFVATPGLDPACRKSFNVSCGLLGPELNLAIGSQLLLKEIQYDSHTVVVQDVQLSVSNNLPCSFFFTFRPPVDNFERSYHDLVTWFSSISCGHSDVTVFRSIFGHGKEVHQSIEPDERGLASCHASPRFEWIRSFSEVGSAGQIPLVNFSVQSGSIRKYLLSLSDCVSDGDHSKNGTSLLMAGMNFTRSSRRSNVHICKFWGAFRMFFFAVLKPLWTKLSLVQRENCEIKQNIELILSRYGIRPKRYRYTDLKRITRSFSEKLGEGGYGMVFKGELRDGRPVAVKLLHNSRGDGEEFANEVLSIVNTSHVNIVCLLGFCIEGSKRGLIYEYMPNGSLERVGKLYDIAIGIARGLEYLHRGCNRRIIHFDVKPHNILLDENYCPKIADFGLAKLCKIKESIISSMAGARGTIGFIAPEVFSRSFGDVSTKSDIYSFGMVLLEMVGGRRNVQKNLDNSSQLYFPEWLHGHLSNGGTLETFEVTSATEEIATKMALIGLWCIQMMPEARPSITKVIDMLERSVTELEIPPMQFLSCPPEPSIHSINTTAGEDTQNLSFLTHFNK</sequence>
<keyword evidence="6 12" id="KW-0547">Nucleotide-binding</keyword>
<dbReference type="InterPro" id="IPR008271">
    <property type="entry name" value="Ser/Thr_kinase_AS"/>
</dbReference>
<feature type="domain" description="Protein kinase" evidence="14">
    <location>
        <begin position="301"/>
        <end position="575"/>
    </location>
</feature>
<keyword evidence="10" id="KW-0472">Membrane</keyword>
<evidence type="ECO:0000313" key="15">
    <source>
        <dbReference type="EMBL" id="KAG2595840.1"/>
    </source>
</evidence>
<evidence type="ECO:0000256" key="12">
    <source>
        <dbReference type="PROSITE-ProRule" id="PRU10141"/>
    </source>
</evidence>
<dbReference type="InterPro" id="IPR011009">
    <property type="entry name" value="Kinase-like_dom_sf"/>
</dbReference>
<feature type="chain" id="PRO_5035839358" description="Protein kinase domain-containing protein" evidence="13">
    <location>
        <begin position="26"/>
        <end position="605"/>
    </location>
</feature>
<dbReference type="PROSITE" id="PS50011">
    <property type="entry name" value="PROTEIN_KINASE_DOM"/>
    <property type="match status" value="1"/>
</dbReference>
<dbReference type="Pfam" id="PF00069">
    <property type="entry name" value="Pkinase"/>
    <property type="match status" value="1"/>
</dbReference>
<comment type="subcellular location">
    <subcellularLocation>
        <location evidence="1">Membrane</location>
        <topology evidence="1">Single-pass type I membrane protein</topology>
    </subcellularLocation>
</comment>
<evidence type="ECO:0000256" key="8">
    <source>
        <dbReference type="ARBA" id="ARBA00022840"/>
    </source>
</evidence>
<protein>
    <recommendedName>
        <fullName evidence="14">Protein kinase domain-containing protein</fullName>
    </recommendedName>
</protein>
<evidence type="ECO:0000256" key="9">
    <source>
        <dbReference type="ARBA" id="ARBA00022989"/>
    </source>
</evidence>
<keyword evidence="8 12" id="KW-0067">ATP-binding</keyword>
<keyword evidence="5 13" id="KW-0732">Signal</keyword>
<dbReference type="Proteomes" id="UP000823388">
    <property type="component" value="Chromosome 5K"/>
</dbReference>
<name>A0A8T0SC52_PANVG</name>
<evidence type="ECO:0000256" key="1">
    <source>
        <dbReference type="ARBA" id="ARBA00004479"/>
    </source>
</evidence>
<dbReference type="FunFam" id="3.30.200.20:FF:000178">
    <property type="entry name" value="serine/threonine-protein kinase PBS1-like"/>
    <property type="match status" value="1"/>
</dbReference>
<dbReference type="PANTHER" id="PTHR27009">
    <property type="entry name" value="RUST RESISTANCE KINASE LR10-RELATED"/>
    <property type="match status" value="1"/>
</dbReference>
<organism evidence="15 16">
    <name type="scientific">Panicum virgatum</name>
    <name type="common">Blackwell switchgrass</name>
    <dbReference type="NCBI Taxonomy" id="38727"/>
    <lineage>
        <taxon>Eukaryota</taxon>
        <taxon>Viridiplantae</taxon>
        <taxon>Streptophyta</taxon>
        <taxon>Embryophyta</taxon>
        <taxon>Tracheophyta</taxon>
        <taxon>Spermatophyta</taxon>
        <taxon>Magnoliopsida</taxon>
        <taxon>Liliopsida</taxon>
        <taxon>Poales</taxon>
        <taxon>Poaceae</taxon>
        <taxon>PACMAD clade</taxon>
        <taxon>Panicoideae</taxon>
        <taxon>Panicodae</taxon>
        <taxon>Paniceae</taxon>
        <taxon>Panicinae</taxon>
        <taxon>Panicum</taxon>
        <taxon>Panicum sect. Hiantes</taxon>
    </lineage>
</organism>
<dbReference type="PROSITE" id="PS00108">
    <property type="entry name" value="PROTEIN_KINASE_ST"/>
    <property type="match status" value="1"/>
</dbReference>
<evidence type="ECO:0000256" key="10">
    <source>
        <dbReference type="ARBA" id="ARBA00023136"/>
    </source>
</evidence>
<dbReference type="SMART" id="SM00220">
    <property type="entry name" value="S_TKc"/>
    <property type="match status" value="1"/>
</dbReference>
<comment type="caution">
    <text evidence="15">The sequence shown here is derived from an EMBL/GenBank/DDBJ whole genome shotgun (WGS) entry which is preliminary data.</text>
</comment>
<dbReference type="GO" id="GO:0016020">
    <property type="term" value="C:membrane"/>
    <property type="evidence" value="ECO:0007669"/>
    <property type="project" value="UniProtKB-SubCell"/>
</dbReference>
<dbReference type="GO" id="GO:0005524">
    <property type="term" value="F:ATP binding"/>
    <property type="evidence" value="ECO:0007669"/>
    <property type="project" value="UniProtKB-UniRule"/>
</dbReference>
<keyword evidence="9" id="KW-1133">Transmembrane helix</keyword>
<dbReference type="EMBL" id="CM029045">
    <property type="protein sequence ID" value="KAG2595840.1"/>
    <property type="molecule type" value="Genomic_DNA"/>
</dbReference>
<evidence type="ECO:0000256" key="7">
    <source>
        <dbReference type="ARBA" id="ARBA00022777"/>
    </source>
</evidence>
<feature type="binding site" evidence="12">
    <location>
        <position position="329"/>
    </location>
    <ligand>
        <name>ATP</name>
        <dbReference type="ChEBI" id="CHEBI:30616"/>
    </ligand>
</feature>
<dbReference type="GO" id="GO:0004674">
    <property type="term" value="F:protein serine/threonine kinase activity"/>
    <property type="evidence" value="ECO:0007669"/>
    <property type="project" value="UniProtKB-KW"/>
</dbReference>
<accession>A0A8T0SC52</accession>
<keyword evidence="3" id="KW-0808">Transferase</keyword>
<keyword evidence="16" id="KW-1185">Reference proteome</keyword>
<evidence type="ECO:0000256" key="3">
    <source>
        <dbReference type="ARBA" id="ARBA00022679"/>
    </source>
</evidence>
<keyword evidence="11" id="KW-0325">Glycoprotein</keyword>
<dbReference type="InterPro" id="IPR000719">
    <property type="entry name" value="Prot_kinase_dom"/>
</dbReference>
<dbReference type="InterPro" id="IPR017441">
    <property type="entry name" value="Protein_kinase_ATP_BS"/>
</dbReference>
<evidence type="ECO:0000256" key="4">
    <source>
        <dbReference type="ARBA" id="ARBA00022692"/>
    </source>
</evidence>
<evidence type="ECO:0000256" key="11">
    <source>
        <dbReference type="ARBA" id="ARBA00023180"/>
    </source>
</evidence>
<dbReference type="AlphaFoldDB" id="A0A8T0SC52"/>
<keyword evidence="4" id="KW-0812">Transmembrane</keyword>
<dbReference type="SUPFAM" id="SSF56112">
    <property type="entry name" value="Protein kinase-like (PK-like)"/>
    <property type="match status" value="1"/>
</dbReference>